<gene>
    <name evidence="1" type="ORF">PanWU01x14_030140</name>
</gene>
<organism evidence="1 2">
    <name type="scientific">Parasponia andersonii</name>
    <name type="common">Sponia andersonii</name>
    <dbReference type="NCBI Taxonomy" id="3476"/>
    <lineage>
        <taxon>Eukaryota</taxon>
        <taxon>Viridiplantae</taxon>
        <taxon>Streptophyta</taxon>
        <taxon>Embryophyta</taxon>
        <taxon>Tracheophyta</taxon>
        <taxon>Spermatophyta</taxon>
        <taxon>Magnoliopsida</taxon>
        <taxon>eudicotyledons</taxon>
        <taxon>Gunneridae</taxon>
        <taxon>Pentapetalae</taxon>
        <taxon>rosids</taxon>
        <taxon>fabids</taxon>
        <taxon>Rosales</taxon>
        <taxon>Cannabaceae</taxon>
        <taxon>Parasponia</taxon>
    </lineage>
</organism>
<proteinExistence type="predicted"/>
<evidence type="ECO:0000313" key="1">
    <source>
        <dbReference type="EMBL" id="PON77005.1"/>
    </source>
</evidence>
<dbReference type="Proteomes" id="UP000237105">
    <property type="component" value="Unassembled WGS sequence"/>
</dbReference>
<evidence type="ECO:0000313" key="2">
    <source>
        <dbReference type="Proteomes" id="UP000237105"/>
    </source>
</evidence>
<dbReference type="AlphaFoldDB" id="A0A2P5DUP4"/>
<accession>A0A2P5DUP4</accession>
<sequence>MASRDVMAGLGLESEETDLFFREIDEYHIDEVSSTRAIPIDTMASTSQTNAMTRDLSETKIWDRKRVSSKFSAKGI</sequence>
<comment type="caution">
    <text evidence="1">The sequence shown here is derived from an EMBL/GenBank/DDBJ whole genome shotgun (WGS) entry which is preliminary data.</text>
</comment>
<protein>
    <submittedName>
        <fullName evidence="1">Uncharacterized protein</fullName>
    </submittedName>
</protein>
<dbReference type="OrthoDB" id="10395146at2759"/>
<reference evidence="2" key="1">
    <citation type="submission" date="2016-06" db="EMBL/GenBank/DDBJ databases">
        <title>Parallel loss of symbiosis genes in relatives of nitrogen-fixing non-legume Parasponia.</title>
        <authorList>
            <person name="Van Velzen R."/>
            <person name="Holmer R."/>
            <person name="Bu F."/>
            <person name="Rutten L."/>
            <person name="Van Zeijl A."/>
            <person name="Liu W."/>
            <person name="Santuari L."/>
            <person name="Cao Q."/>
            <person name="Sharma T."/>
            <person name="Shen D."/>
            <person name="Roswanjaya Y."/>
            <person name="Wardhani T."/>
            <person name="Kalhor M.S."/>
            <person name="Jansen J."/>
            <person name="Van den Hoogen J."/>
            <person name="Gungor B."/>
            <person name="Hartog M."/>
            <person name="Hontelez J."/>
            <person name="Verver J."/>
            <person name="Yang W.-C."/>
            <person name="Schijlen E."/>
            <person name="Repin R."/>
            <person name="Schilthuizen M."/>
            <person name="Schranz E."/>
            <person name="Heidstra R."/>
            <person name="Miyata K."/>
            <person name="Fedorova E."/>
            <person name="Kohlen W."/>
            <person name="Bisseling T."/>
            <person name="Smit S."/>
            <person name="Geurts R."/>
        </authorList>
    </citation>
    <scope>NUCLEOTIDE SEQUENCE [LARGE SCALE GENOMIC DNA]</scope>
    <source>
        <strain evidence="2">cv. WU1-14</strain>
    </source>
</reference>
<dbReference type="EMBL" id="JXTB01000015">
    <property type="protein sequence ID" value="PON77005.1"/>
    <property type="molecule type" value="Genomic_DNA"/>
</dbReference>
<keyword evidence="2" id="KW-1185">Reference proteome</keyword>
<name>A0A2P5DUP4_PARAD</name>